<organism evidence="3 4">
    <name type="scientific">Roseicyclus persicicus</name>
    <dbReference type="NCBI Taxonomy" id="2650661"/>
    <lineage>
        <taxon>Bacteria</taxon>
        <taxon>Pseudomonadati</taxon>
        <taxon>Pseudomonadota</taxon>
        <taxon>Alphaproteobacteria</taxon>
        <taxon>Rhodobacterales</taxon>
        <taxon>Roseobacteraceae</taxon>
        <taxon>Roseicyclus</taxon>
    </lineage>
</organism>
<feature type="transmembrane region" description="Helical" evidence="1">
    <location>
        <begin position="145"/>
        <end position="162"/>
    </location>
</feature>
<keyword evidence="1" id="KW-1133">Transmembrane helix</keyword>
<feature type="transmembrane region" description="Helical" evidence="1">
    <location>
        <begin position="51"/>
        <end position="74"/>
    </location>
</feature>
<sequence>MDQYLAAWRACRAQRERMLAAAVLLVLAAVACRWAILGENVPPAGPVTRLAWLLTAVQADVLVVGALLLVGVLVAPALPAGWARQVWGAVWMALALVLLMTGFANIFAVEILGGPVTRDWIRYSDIGNTDVILDSVLFLATPSRLGLLAAGVAVFVLGARALPALVPSPEARRMVPVVGLALVTLPVFVPADRLGVPEGRLANPVLALALSYLDPGGFPLGEVAGDTAPRDPPDMGRADLIPRPELPDGAIRNVVVIAIDAVSTRYIEGFGGEYPITPNIRRYQAQGMTFDNAYAHVPASNYFLVTLLAGMVPELTPDSMTYAYEALELPTLSGALAARGYRTGFFNSSDNRFQNTETFVRQAGFGLVRDYRDWDCDQGVYETEGFADSFLNTSNDHCTVDAITGWIAEAPDDPFFVVMRTGMSHYPYYPGENPQRFVEDDTLNNYLNAIRVSDAAFGQLMGWLEAEGLADETLVIVLGDHGEAFGEHGTHGHASGIYEENVHVPLLFVNPVAFSGERVAQIVGLSELAPTMADLLGLPPSPRWQARSVFAPGRSDGVMLFSPWNGFLIGFRQGDRKFIYNGNTDESWLFDLAADPGETVNLVADDPEADAAARQLVADWVAYHTGWVARVIGGQVTPTSAAPVPEGPGELVLWATGTYYETPPEADIYLDGAYLGRATVSQAPSNAGGAVPAEQVVAAVAGFRFDIPEIRCATRVEIRFLNDAWAGEGQTGDTDFYIAGLEVAGQGYAPAQVRPLTERAGGLRDGYFVLWRNGAAALDLYVPPECVTERLAAGAPADAEGVPGE</sequence>
<keyword evidence="4" id="KW-1185">Reference proteome</keyword>
<dbReference type="InterPro" id="IPR017850">
    <property type="entry name" value="Alkaline_phosphatase_core_sf"/>
</dbReference>
<dbReference type="PANTHER" id="PTHR43751">
    <property type="entry name" value="SULFATASE"/>
    <property type="match status" value="1"/>
</dbReference>
<feature type="transmembrane region" description="Helical" evidence="1">
    <location>
        <begin position="86"/>
        <end position="108"/>
    </location>
</feature>
<proteinExistence type="predicted"/>
<dbReference type="InterPro" id="IPR052701">
    <property type="entry name" value="GAG_Ulvan_Degrading_Sulfatases"/>
</dbReference>
<dbReference type="SUPFAM" id="SSF53649">
    <property type="entry name" value="Alkaline phosphatase-like"/>
    <property type="match status" value="1"/>
</dbReference>
<dbReference type="Proteomes" id="UP000526408">
    <property type="component" value="Unassembled WGS sequence"/>
</dbReference>
<keyword evidence="3" id="KW-0808">Transferase</keyword>
<dbReference type="InterPro" id="IPR000917">
    <property type="entry name" value="Sulfatase_N"/>
</dbReference>
<keyword evidence="1" id="KW-0472">Membrane</keyword>
<accession>A0A7X6H2J3</accession>
<gene>
    <name evidence="3" type="ORF">HCU73_13755</name>
</gene>
<dbReference type="Pfam" id="PF00884">
    <property type="entry name" value="Sulfatase"/>
    <property type="match status" value="1"/>
</dbReference>
<evidence type="ECO:0000313" key="4">
    <source>
        <dbReference type="Proteomes" id="UP000526408"/>
    </source>
</evidence>
<reference evidence="3 4" key="1">
    <citation type="submission" date="2020-04" db="EMBL/GenBank/DDBJ databases">
        <authorList>
            <person name="Yoon J."/>
        </authorList>
    </citation>
    <scope>NUCLEOTIDE SEQUENCE [LARGE SCALE GENOMIC DNA]</scope>
    <source>
        <strain evidence="3 4">KMU-115</strain>
    </source>
</reference>
<dbReference type="RefSeq" id="WP_210730643.1">
    <property type="nucleotide sequence ID" value="NZ_JAAZQQ010000004.1"/>
</dbReference>
<dbReference type="CDD" id="cd16148">
    <property type="entry name" value="sulfatase_like"/>
    <property type="match status" value="1"/>
</dbReference>
<comment type="caution">
    <text evidence="3">The sequence shown here is derived from an EMBL/GenBank/DDBJ whole genome shotgun (WGS) entry which is preliminary data.</text>
</comment>
<dbReference type="Gene3D" id="3.40.720.10">
    <property type="entry name" value="Alkaline Phosphatase, subunit A"/>
    <property type="match status" value="1"/>
</dbReference>
<keyword evidence="1" id="KW-0812">Transmembrane</keyword>
<dbReference type="GO" id="GO:0016740">
    <property type="term" value="F:transferase activity"/>
    <property type="evidence" value="ECO:0007669"/>
    <property type="project" value="UniProtKB-KW"/>
</dbReference>
<dbReference type="PANTHER" id="PTHR43751:SF3">
    <property type="entry name" value="SULFATASE N-TERMINAL DOMAIN-CONTAINING PROTEIN"/>
    <property type="match status" value="1"/>
</dbReference>
<evidence type="ECO:0000259" key="2">
    <source>
        <dbReference type="Pfam" id="PF00884"/>
    </source>
</evidence>
<name>A0A7X6H2J3_9RHOB</name>
<dbReference type="EMBL" id="JAAZQQ010000004">
    <property type="protein sequence ID" value="NKX45656.1"/>
    <property type="molecule type" value="Genomic_DNA"/>
</dbReference>
<keyword evidence="3" id="KW-0378">Hydrolase</keyword>
<feature type="domain" description="Sulfatase N-terminal" evidence="2">
    <location>
        <begin position="252"/>
        <end position="537"/>
    </location>
</feature>
<protein>
    <submittedName>
        <fullName evidence="3">Sulfatase-like hydrolase/transferase</fullName>
    </submittedName>
</protein>
<feature type="transmembrane region" description="Helical" evidence="1">
    <location>
        <begin position="174"/>
        <end position="191"/>
    </location>
</feature>
<dbReference type="GO" id="GO:0016787">
    <property type="term" value="F:hydrolase activity"/>
    <property type="evidence" value="ECO:0007669"/>
    <property type="project" value="UniProtKB-KW"/>
</dbReference>
<evidence type="ECO:0000313" key="3">
    <source>
        <dbReference type="EMBL" id="NKX45656.1"/>
    </source>
</evidence>
<dbReference type="Gene3D" id="3.30.1120.10">
    <property type="match status" value="1"/>
</dbReference>
<dbReference type="AlphaFoldDB" id="A0A7X6H2J3"/>
<evidence type="ECO:0000256" key="1">
    <source>
        <dbReference type="SAM" id="Phobius"/>
    </source>
</evidence>